<evidence type="ECO:0000313" key="15">
    <source>
        <dbReference type="EMBL" id="KRM78428.1"/>
    </source>
</evidence>
<comment type="subcellular location">
    <subcellularLocation>
        <location evidence="12">Cytoplasm</location>
    </subcellularLocation>
</comment>
<evidence type="ECO:0000256" key="6">
    <source>
        <dbReference type="ARBA" id="ARBA00022741"/>
    </source>
</evidence>
<evidence type="ECO:0000256" key="10">
    <source>
        <dbReference type="ARBA" id="ARBA00033093"/>
    </source>
</evidence>
<evidence type="ECO:0000259" key="13">
    <source>
        <dbReference type="Pfam" id="PF00586"/>
    </source>
</evidence>
<evidence type="ECO:0000256" key="9">
    <source>
        <dbReference type="ARBA" id="ARBA00032931"/>
    </source>
</evidence>
<dbReference type="EC" id="6.3.3.1" evidence="3 12"/>
<keyword evidence="5 12" id="KW-0436">Ligase</keyword>
<reference evidence="15 16" key="1">
    <citation type="journal article" date="2015" name="Genome Announc.">
        <title>Expanding the biotechnology potential of lactobacilli through comparative genomics of 213 strains and associated genera.</title>
        <authorList>
            <person name="Sun Z."/>
            <person name="Harris H.M."/>
            <person name="McCann A."/>
            <person name="Guo C."/>
            <person name="Argimon S."/>
            <person name="Zhang W."/>
            <person name="Yang X."/>
            <person name="Jeffery I.B."/>
            <person name="Cooney J.C."/>
            <person name="Kagawa T.F."/>
            <person name="Liu W."/>
            <person name="Song Y."/>
            <person name="Salvetti E."/>
            <person name="Wrobel A."/>
            <person name="Rasinkangas P."/>
            <person name="Parkhill J."/>
            <person name="Rea M.C."/>
            <person name="O'Sullivan O."/>
            <person name="Ritari J."/>
            <person name="Douillard F.P."/>
            <person name="Paul Ross R."/>
            <person name="Yang R."/>
            <person name="Briner A.E."/>
            <person name="Felis G.E."/>
            <person name="de Vos W.M."/>
            <person name="Barrangou R."/>
            <person name="Klaenhammer T.R."/>
            <person name="Caufield P.W."/>
            <person name="Cui Y."/>
            <person name="Zhang H."/>
            <person name="O'Toole P.W."/>
        </authorList>
    </citation>
    <scope>NUCLEOTIDE SEQUENCE [LARGE SCALE GENOMIC DNA]</scope>
    <source>
        <strain evidence="15 16">DSM 20335</strain>
    </source>
</reference>
<comment type="similarity">
    <text evidence="2 12">Belongs to the AIR synthase family.</text>
</comment>
<dbReference type="GO" id="GO:0005829">
    <property type="term" value="C:cytosol"/>
    <property type="evidence" value="ECO:0007669"/>
    <property type="project" value="TreeGrafter"/>
</dbReference>
<evidence type="ECO:0000256" key="1">
    <source>
        <dbReference type="ARBA" id="ARBA00004686"/>
    </source>
</evidence>
<keyword evidence="16" id="KW-1185">Reference proteome</keyword>
<keyword evidence="12" id="KW-0658">Purine biosynthesis</keyword>
<dbReference type="InterPro" id="IPR036921">
    <property type="entry name" value="PurM-like_N_sf"/>
</dbReference>
<dbReference type="NCBIfam" id="TIGR00878">
    <property type="entry name" value="purM"/>
    <property type="match status" value="1"/>
</dbReference>
<dbReference type="GO" id="GO:0005524">
    <property type="term" value="F:ATP binding"/>
    <property type="evidence" value="ECO:0007669"/>
    <property type="project" value="UniProtKB-KW"/>
</dbReference>
<dbReference type="InterPro" id="IPR010918">
    <property type="entry name" value="PurM-like_C_dom"/>
</dbReference>
<dbReference type="Pfam" id="PF00586">
    <property type="entry name" value="AIRS"/>
    <property type="match status" value="1"/>
</dbReference>
<dbReference type="OrthoDB" id="9802507at2"/>
<dbReference type="STRING" id="1423738.FC84_GL000869"/>
<keyword evidence="6 12" id="KW-0547">Nucleotide-binding</keyword>
<evidence type="ECO:0000256" key="5">
    <source>
        <dbReference type="ARBA" id="ARBA00022598"/>
    </source>
</evidence>
<feature type="domain" description="PurM-like C-terminal" evidence="14">
    <location>
        <begin position="174"/>
        <end position="334"/>
    </location>
</feature>
<feature type="domain" description="PurM-like N-terminal" evidence="13">
    <location>
        <begin position="57"/>
        <end position="160"/>
    </location>
</feature>
<gene>
    <name evidence="12" type="primary">purM</name>
    <name evidence="15" type="ORF">FC84_GL000869</name>
</gene>
<comment type="pathway">
    <text evidence="1 12">Purine metabolism; IMP biosynthesis via de novo pathway; 5-amino-1-(5-phospho-D-ribosyl)imidazole from N(2)-formyl-N(1)-(5-phospho-D-ribosyl)glycinamide: step 2/2.</text>
</comment>
<evidence type="ECO:0000256" key="8">
    <source>
        <dbReference type="ARBA" id="ARBA00031908"/>
    </source>
</evidence>
<evidence type="ECO:0000256" key="3">
    <source>
        <dbReference type="ARBA" id="ARBA00013047"/>
    </source>
</evidence>
<dbReference type="RefSeq" id="WP_057757343.1">
    <property type="nucleotide sequence ID" value="NZ_AYYK01000017.1"/>
</dbReference>
<evidence type="ECO:0000256" key="12">
    <source>
        <dbReference type="HAMAP-Rule" id="MF_00741"/>
    </source>
</evidence>
<dbReference type="Gene3D" id="3.30.1330.10">
    <property type="entry name" value="PurM-like, N-terminal domain"/>
    <property type="match status" value="1"/>
</dbReference>
<dbReference type="HAMAP" id="MF_00741">
    <property type="entry name" value="AIRS"/>
    <property type="match status" value="1"/>
</dbReference>
<accession>A0A0R2BS15</accession>
<dbReference type="Pfam" id="PF02769">
    <property type="entry name" value="AIRS_C"/>
    <property type="match status" value="1"/>
</dbReference>
<evidence type="ECO:0000256" key="7">
    <source>
        <dbReference type="ARBA" id="ARBA00022840"/>
    </source>
</evidence>
<dbReference type="CDD" id="cd02196">
    <property type="entry name" value="PurM"/>
    <property type="match status" value="1"/>
</dbReference>
<proteinExistence type="inferred from homology"/>
<dbReference type="SUPFAM" id="SSF55326">
    <property type="entry name" value="PurM N-terminal domain-like"/>
    <property type="match status" value="1"/>
</dbReference>
<dbReference type="PANTHER" id="PTHR10520">
    <property type="entry name" value="TRIFUNCTIONAL PURINE BIOSYNTHETIC PROTEIN ADENOSINE-3-RELATED"/>
    <property type="match status" value="1"/>
</dbReference>
<dbReference type="AlphaFoldDB" id="A0A0R2BS15"/>
<evidence type="ECO:0000256" key="2">
    <source>
        <dbReference type="ARBA" id="ARBA00010280"/>
    </source>
</evidence>
<dbReference type="InterPro" id="IPR016188">
    <property type="entry name" value="PurM-like_N"/>
</dbReference>
<dbReference type="Gene3D" id="3.90.650.10">
    <property type="entry name" value="PurM-like C-terminal domain"/>
    <property type="match status" value="1"/>
</dbReference>
<dbReference type="GO" id="GO:0046084">
    <property type="term" value="P:adenine biosynthetic process"/>
    <property type="evidence" value="ECO:0007669"/>
    <property type="project" value="TreeGrafter"/>
</dbReference>
<sequence>MEADAYSKAGVNIEAGNTAVQEIKAAVQATYTPQVLSGLGNFGAAVELPAGFRQPVLISGTDGVGTKLLLAIAANRHETIGQDLVAMVMNDIVAEGAQPLFLQDYLAVDHIRPEVVKTIVTGIAQATQAVGAALVGGEMAELPGLYAAHHYDLAAFGVGIAEKDQLLNSVAHAQAGDLLLGLPSSGLHSNGYSLVRSVLGLKEATDFQQLTPELQTALLTPTTLYYPLVQDLLAQHLLVGMSHITGGGIVGNLPRSFSHDLQAVIQTNSWQIPAIFKLLKQKGQLTTADMLTTFNNGVGMILMVKPTNLPAVLQHFATLQQPIYQLGYLQAKPQTAANAVVFTGEFSW</sequence>
<comment type="catalytic activity">
    <reaction evidence="11 12">
        <text>2-formamido-N(1)-(5-O-phospho-beta-D-ribosyl)acetamidine + ATP = 5-amino-1-(5-phospho-beta-D-ribosyl)imidazole + ADP + phosphate + H(+)</text>
        <dbReference type="Rhea" id="RHEA:23032"/>
        <dbReference type="ChEBI" id="CHEBI:15378"/>
        <dbReference type="ChEBI" id="CHEBI:30616"/>
        <dbReference type="ChEBI" id="CHEBI:43474"/>
        <dbReference type="ChEBI" id="CHEBI:137981"/>
        <dbReference type="ChEBI" id="CHEBI:147287"/>
        <dbReference type="ChEBI" id="CHEBI:456216"/>
        <dbReference type="EC" id="6.3.3.1"/>
    </reaction>
</comment>
<organism evidence="15 16">
    <name type="scientific">Lapidilactobacillus dextrinicus DSM 20335</name>
    <dbReference type="NCBI Taxonomy" id="1423738"/>
    <lineage>
        <taxon>Bacteria</taxon>
        <taxon>Bacillati</taxon>
        <taxon>Bacillota</taxon>
        <taxon>Bacilli</taxon>
        <taxon>Lactobacillales</taxon>
        <taxon>Lactobacillaceae</taxon>
        <taxon>Lapidilactobacillus</taxon>
    </lineage>
</organism>
<dbReference type="PANTHER" id="PTHR10520:SF12">
    <property type="entry name" value="TRIFUNCTIONAL PURINE BIOSYNTHETIC PROTEIN ADENOSINE-3"/>
    <property type="match status" value="1"/>
</dbReference>
<keyword evidence="7 12" id="KW-0067">ATP-binding</keyword>
<dbReference type="InterPro" id="IPR036676">
    <property type="entry name" value="PurM-like_C_sf"/>
</dbReference>
<evidence type="ECO:0000256" key="4">
    <source>
        <dbReference type="ARBA" id="ARBA00020367"/>
    </source>
</evidence>
<dbReference type="GO" id="GO:0004637">
    <property type="term" value="F:phosphoribosylamine-glycine ligase activity"/>
    <property type="evidence" value="ECO:0007669"/>
    <property type="project" value="TreeGrafter"/>
</dbReference>
<dbReference type="GO" id="GO:0004641">
    <property type="term" value="F:phosphoribosylformylglycinamidine cyclo-ligase activity"/>
    <property type="evidence" value="ECO:0007669"/>
    <property type="project" value="UniProtKB-UniRule"/>
</dbReference>
<keyword evidence="12" id="KW-0963">Cytoplasm</keyword>
<dbReference type="UniPathway" id="UPA00074">
    <property type="reaction ID" value="UER00129"/>
</dbReference>
<dbReference type="SUPFAM" id="SSF56042">
    <property type="entry name" value="PurM C-terminal domain-like"/>
    <property type="match status" value="1"/>
</dbReference>
<evidence type="ECO:0000256" key="11">
    <source>
        <dbReference type="ARBA" id="ARBA00049057"/>
    </source>
</evidence>
<dbReference type="InterPro" id="IPR004733">
    <property type="entry name" value="PurM_cligase"/>
</dbReference>
<dbReference type="Proteomes" id="UP000051813">
    <property type="component" value="Unassembled WGS sequence"/>
</dbReference>
<dbReference type="PATRIC" id="fig|1423738.3.peg.879"/>
<dbReference type="GO" id="GO:0006189">
    <property type="term" value="P:'de novo' IMP biosynthetic process"/>
    <property type="evidence" value="ECO:0007669"/>
    <property type="project" value="UniProtKB-UniRule"/>
</dbReference>
<dbReference type="EMBL" id="AYYK01000017">
    <property type="protein sequence ID" value="KRM78428.1"/>
    <property type="molecule type" value="Genomic_DNA"/>
</dbReference>
<evidence type="ECO:0000313" key="16">
    <source>
        <dbReference type="Proteomes" id="UP000051813"/>
    </source>
</evidence>
<comment type="caution">
    <text evidence="15">The sequence shown here is derived from an EMBL/GenBank/DDBJ whole genome shotgun (WGS) entry which is preliminary data.</text>
</comment>
<name>A0A0R2BS15_9LACO</name>
<dbReference type="FunFam" id="3.30.1330.10:FF:000001">
    <property type="entry name" value="Phosphoribosylformylglycinamidine cyclo-ligase"/>
    <property type="match status" value="1"/>
</dbReference>
<evidence type="ECO:0000259" key="14">
    <source>
        <dbReference type="Pfam" id="PF02769"/>
    </source>
</evidence>
<protein>
    <recommendedName>
        <fullName evidence="4 12">Phosphoribosylformylglycinamidine cyclo-ligase</fullName>
        <ecNumber evidence="3 12">6.3.3.1</ecNumber>
    </recommendedName>
    <alternativeName>
        <fullName evidence="9 12">AIR synthase</fullName>
    </alternativeName>
    <alternativeName>
        <fullName evidence="10 12">AIRS</fullName>
    </alternativeName>
    <alternativeName>
        <fullName evidence="8 12">Phosphoribosyl-aminoimidazole synthetase</fullName>
    </alternativeName>
</protein>